<dbReference type="CDD" id="cd00303">
    <property type="entry name" value="retropepsin_like"/>
    <property type="match status" value="1"/>
</dbReference>
<dbReference type="Proteomes" id="UP000823399">
    <property type="component" value="Unassembled WGS sequence"/>
</dbReference>
<proteinExistence type="predicted"/>
<reference evidence="1" key="1">
    <citation type="journal article" date="2020" name="New Phytol.">
        <title>Comparative genomics reveals dynamic genome evolution in host specialist ectomycorrhizal fungi.</title>
        <authorList>
            <person name="Lofgren L.A."/>
            <person name="Nguyen N.H."/>
            <person name="Vilgalys R."/>
            <person name="Ruytinx J."/>
            <person name="Liao H.L."/>
            <person name="Branco S."/>
            <person name="Kuo A."/>
            <person name="LaButti K."/>
            <person name="Lipzen A."/>
            <person name="Andreopoulos W."/>
            <person name="Pangilinan J."/>
            <person name="Riley R."/>
            <person name="Hundley H."/>
            <person name="Na H."/>
            <person name="Barry K."/>
            <person name="Grigoriev I.V."/>
            <person name="Stajich J.E."/>
            <person name="Kennedy P.G."/>
        </authorList>
    </citation>
    <scope>NUCLEOTIDE SEQUENCE</scope>
    <source>
        <strain evidence="1">FC423</strain>
    </source>
</reference>
<protein>
    <submittedName>
        <fullName evidence="1">Uncharacterized protein</fullName>
    </submittedName>
</protein>
<name>A0A9P7FJE7_9AGAM</name>
<comment type="caution">
    <text evidence="1">The sequence shown here is derived from an EMBL/GenBank/DDBJ whole genome shotgun (WGS) entry which is preliminary data.</text>
</comment>
<dbReference type="Gene3D" id="2.40.70.10">
    <property type="entry name" value="Acid Proteases"/>
    <property type="match status" value="1"/>
</dbReference>
<organism evidence="1 2">
    <name type="scientific">Suillus discolor</name>
    <dbReference type="NCBI Taxonomy" id="1912936"/>
    <lineage>
        <taxon>Eukaryota</taxon>
        <taxon>Fungi</taxon>
        <taxon>Dikarya</taxon>
        <taxon>Basidiomycota</taxon>
        <taxon>Agaricomycotina</taxon>
        <taxon>Agaricomycetes</taxon>
        <taxon>Agaricomycetidae</taxon>
        <taxon>Boletales</taxon>
        <taxon>Suillineae</taxon>
        <taxon>Suillaceae</taxon>
        <taxon>Suillus</taxon>
    </lineage>
</organism>
<dbReference type="OrthoDB" id="3205788at2759"/>
<dbReference type="GeneID" id="64692949"/>
<dbReference type="AlphaFoldDB" id="A0A9P7FJE7"/>
<keyword evidence="2" id="KW-1185">Reference proteome</keyword>
<sequence length="347" mass="40122">MITEIPLNVALLEYEIPKKLVYRTWGVADEPIGDPLARRAEELLRRDAPYPGDDLTNEETFSDERFLIYRISDTRHVIMDHASYLEDEVEIPSYLLRNPAFFVSDWYSNRLAAGYDIPKSLRRCMQRHRPMGDALADRVTKMLNRETRLPGEPRAAEDRFTCDRLIYDDGIVYEIVDHKLDYILKADDLFLCNERLNVAHWYAKHLLKGYKRLNTLMLSKELEWENHHFRSLDSGDLSPMECALEDVVHQLYAIPDMQFEGTAHRFQLIELNGQQVVPGRYPAIQRNSAIARDFKRLIPKPVVVVAHVNGCPVRALIDMGSLADFMSSTLADQLKVKQIPLEKPLTI</sequence>
<gene>
    <name evidence="1" type="ORF">F5147DRAFT_563758</name>
</gene>
<dbReference type="RefSeq" id="XP_041299537.1">
    <property type="nucleotide sequence ID" value="XM_041430690.1"/>
</dbReference>
<evidence type="ECO:0000313" key="1">
    <source>
        <dbReference type="EMBL" id="KAG2119711.1"/>
    </source>
</evidence>
<dbReference type="EMBL" id="JABBWM010000002">
    <property type="protein sequence ID" value="KAG2119711.1"/>
    <property type="molecule type" value="Genomic_DNA"/>
</dbReference>
<dbReference type="InterPro" id="IPR021109">
    <property type="entry name" value="Peptidase_aspartic_dom_sf"/>
</dbReference>
<accession>A0A9P7FJE7</accession>
<evidence type="ECO:0000313" key="2">
    <source>
        <dbReference type="Proteomes" id="UP000823399"/>
    </source>
</evidence>